<dbReference type="AlphaFoldDB" id="A0AAN8EDX8"/>
<gene>
    <name evidence="3" type="ORF">OHC33_009719</name>
</gene>
<evidence type="ECO:0000256" key="2">
    <source>
        <dbReference type="SAM" id="Phobius"/>
    </source>
</evidence>
<evidence type="ECO:0000313" key="3">
    <source>
        <dbReference type="EMBL" id="KAK5949178.1"/>
    </source>
</evidence>
<evidence type="ECO:0000256" key="1">
    <source>
        <dbReference type="SAM" id="MobiDB-lite"/>
    </source>
</evidence>
<feature type="compositionally biased region" description="Low complexity" evidence="1">
    <location>
        <begin position="1"/>
        <end position="13"/>
    </location>
</feature>
<reference evidence="3 4" key="1">
    <citation type="submission" date="2022-12" db="EMBL/GenBank/DDBJ databases">
        <title>Genomic features and morphological characterization of a novel Knufia sp. strain isolated from spacecraft assembly facility.</title>
        <authorList>
            <person name="Teixeira M."/>
            <person name="Chander A.M."/>
            <person name="Stajich J.E."/>
            <person name="Venkateswaran K."/>
        </authorList>
    </citation>
    <scope>NUCLEOTIDE SEQUENCE [LARGE SCALE GENOMIC DNA]</scope>
    <source>
        <strain evidence="3 4">FJI-L2-BK-P2</strain>
    </source>
</reference>
<feature type="compositionally biased region" description="Polar residues" evidence="1">
    <location>
        <begin position="136"/>
        <end position="145"/>
    </location>
</feature>
<evidence type="ECO:0000313" key="4">
    <source>
        <dbReference type="Proteomes" id="UP001316803"/>
    </source>
</evidence>
<feature type="transmembrane region" description="Helical" evidence="2">
    <location>
        <begin position="32"/>
        <end position="50"/>
    </location>
</feature>
<dbReference type="EMBL" id="JAKLMC020000038">
    <property type="protein sequence ID" value="KAK5949178.1"/>
    <property type="molecule type" value="Genomic_DNA"/>
</dbReference>
<proteinExistence type="predicted"/>
<comment type="caution">
    <text evidence="3">The sequence shown here is derived from an EMBL/GenBank/DDBJ whole genome shotgun (WGS) entry which is preliminary data.</text>
</comment>
<dbReference type="Proteomes" id="UP001316803">
    <property type="component" value="Unassembled WGS sequence"/>
</dbReference>
<sequence length="145" mass="15192">MSAGPAPANPGAPRKSNKAPNPSMFAKYPGRFATGAALGVTAFLYMNYAATPRDNPAMSFKTPGVSNIEKAYTNGGATPTHTKAYGGTTQGDKSSVYIREGGGTGESKKQSPFEKEGMGDEQRPWPASKPGEIFDQTMTGSHKGK</sequence>
<feature type="region of interest" description="Disordered" evidence="1">
    <location>
        <begin position="71"/>
        <end position="145"/>
    </location>
</feature>
<keyword evidence="2" id="KW-1133">Transmembrane helix</keyword>
<name>A0AAN8EDX8_9EURO</name>
<feature type="region of interest" description="Disordered" evidence="1">
    <location>
        <begin position="1"/>
        <end position="28"/>
    </location>
</feature>
<keyword evidence="2" id="KW-0812">Transmembrane</keyword>
<feature type="compositionally biased region" description="Basic and acidic residues" evidence="1">
    <location>
        <begin position="106"/>
        <end position="123"/>
    </location>
</feature>
<accession>A0AAN8EDX8</accession>
<keyword evidence="2" id="KW-0472">Membrane</keyword>
<keyword evidence="4" id="KW-1185">Reference proteome</keyword>
<organism evidence="3 4">
    <name type="scientific">Knufia fluminis</name>
    <dbReference type="NCBI Taxonomy" id="191047"/>
    <lineage>
        <taxon>Eukaryota</taxon>
        <taxon>Fungi</taxon>
        <taxon>Dikarya</taxon>
        <taxon>Ascomycota</taxon>
        <taxon>Pezizomycotina</taxon>
        <taxon>Eurotiomycetes</taxon>
        <taxon>Chaetothyriomycetidae</taxon>
        <taxon>Chaetothyriales</taxon>
        <taxon>Trichomeriaceae</taxon>
        <taxon>Knufia</taxon>
    </lineage>
</organism>
<protein>
    <submittedName>
        <fullName evidence="3">Uncharacterized protein</fullName>
    </submittedName>
</protein>